<evidence type="ECO:0000313" key="2">
    <source>
        <dbReference type="EMBL" id="BBF89801.1"/>
    </source>
</evidence>
<protein>
    <submittedName>
        <fullName evidence="2">BKRF1 encodes EBNA-1 protein-like</fullName>
    </submittedName>
</protein>
<reference evidence="2" key="1">
    <citation type="submission" date="2018-08" db="EMBL/GenBank/DDBJ databases">
        <title>Oryza nivara genomic DNA, chromosome 11, BAC clone:BBa0032F22.</title>
        <authorList>
            <person name="Wu J."/>
            <person name="Kanamori H."/>
        </authorList>
    </citation>
    <scope>NUCLEOTIDE SEQUENCE</scope>
    <source>
        <strain evidence="2">W0106</strain>
    </source>
</reference>
<sequence length="162" mass="17934">MEGKRCRGRLCRCDAGGGGGVADRCTGEEERAAEQLRRGGWRGSRRCAAASGRNRGVDKVEGYVTVLRERTAAPADARAWRKGLPEETSTRRKVRPARATVFRRYRGAAGVEGDAATSTEETATSVGVPATNSSRPETEKWWRRHWTPARTRLRCFPRETEG</sequence>
<dbReference type="EMBL" id="AP018872">
    <property type="protein sequence ID" value="BBF89801.1"/>
    <property type="molecule type" value="Genomic_DNA"/>
</dbReference>
<dbReference type="AlphaFoldDB" id="A0A679BBU0"/>
<proteinExistence type="predicted"/>
<organism evidence="2">
    <name type="scientific">Oryza nivara</name>
    <name type="common">Indian wild rice</name>
    <name type="synonym">Oryza sativa f. spontanea</name>
    <dbReference type="NCBI Taxonomy" id="4536"/>
    <lineage>
        <taxon>Eukaryota</taxon>
        <taxon>Viridiplantae</taxon>
        <taxon>Streptophyta</taxon>
        <taxon>Embryophyta</taxon>
        <taxon>Tracheophyta</taxon>
        <taxon>Spermatophyta</taxon>
        <taxon>Magnoliopsida</taxon>
        <taxon>Liliopsida</taxon>
        <taxon>Poales</taxon>
        <taxon>Poaceae</taxon>
        <taxon>BOP clade</taxon>
        <taxon>Oryzoideae</taxon>
        <taxon>Oryzeae</taxon>
        <taxon>Oryzinae</taxon>
        <taxon>Oryza</taxon>
    </lineage>
</organism>
<feature type="region of interest" description="Disordered" evidence="1">
    <location>
        <begin position="110"/>
        <end position="140"/>
    </location>
</feature>
<accession>A0A679BBU0</accession>
<feature type="compositionally biased region" description="Low complexity" evidence="1">
    <location>
        <begin position="115"/>
        <end position="125"/>
    </location>
</feature>
<evidence type="ECO:0000256" key="1">
    <source>
        <dbReference type="SAM" id="MobiDB-lite"/>
    </source>
</evidence>
<gene>
    <name evidence="2" type="primary">BBa0032F22.8</name>
</gene>
<name>A0A679BBU0_ORYNI</name>